<geneLocation type="plasmid" evidence="8">
    <name>prhbstw-00938_2</name>
</geneLocation>
<dbReference type="PANTHER" id="PTHR30414:SF0">
    <property type="entry name" value="MINICONDUCTANCE MECHANOSENSITIVE CHANNEL YBDG"/>
    <property type="match status" value="1"/>
</dbReference>
<evidence type="ECO:0000256" key="3">
    <source>
        <dbReference type="ARBA" id="ARBA00022989"/>
    </source>
</evidence>
<feature type="transmembrane region" description="Helical" evidence="5">
    <location>
        <begin position="87"/>
        <end position="112"/>
    </location>
</feature>
<keyword evidence="2 5" id="KW-0812">Transmembrane</keyword>
<dbReference type="PANTHER" id="PTHR30414">
    <property type="entry name" value="MINICONDUCTANCE MECHANOSENSITIVE CHANNEL YBDG"/>
    <property type="match status" value="1"/>
</dbReference>
<protein>
    <submittedName>
        <fullName evidence="7">Mechanosensitive ion channel</fullName>
    </submittedName>
</protein>
<dbReference type="InterPro" id="IPR006685">
    <property type="entry name" value="MscS_channel_2nd"/>
</dbReference>
<dbReference type="AlphaFoldDB" id="A0AAP9R294"/>
<feature type="transmembrane region" description="Helical" evidence="5">
    <location>
        <begin position="61"/>
        <end position="81"/>
    </location>
</feature>
<dbReference type="EMBL" id="CP055905">
    <property type="protein sequence ID" value="QMR43095.1"/>
    <property type="molecule type" value="Genomic_DNA"/>
</dbReference>
<dbReference type="GO" id="GO:0008381">
    <property type="term" value="F:mechanosensitive monoatomic ion channel activity"/>
    <property type="evidence" value="ECO:0007669"/>
    <property type="project" value="InterPro"/>
</dbReference>
<dbReference type="SUPFAM" id="SSF50182">
    <property type="entry name" value="Sm-like ribonucleoproteins"/>
    <property type="match status" value="1"/>
</dbReference>
<feature type="transmembrane region" description="Helical" evidence="5">
    <location>
        <begin position="133"/>
        <end position="153"/>
    </location>
</feature>
<evidence type="ECO:0000256" key="1">
    <source>
        <dbReference type="ARBA" id="ARBA00004370"/>
    </source>
</evidence>
<feature type="transmembrane region" description="Helical" evidence="5">
    <location>
        <begin position="15"/>
        <end position="36"/>
    </location>
</feature>
<keyword evidence="4 5" id="KW-0472">Membrane</keyword>
<accession>A0AAP9R294</accession>
<feature type="domain" description="Mechanosensitive ion channel MscS" evidence="6">
    <location>
        <begin position="182"/>
        <end position="246"/>
    </location>
</feature>
<evidence type="ECO:0000256" key="2">
    <source>
        <dbReference type="ARBA" id="ARBA00022692"/>
    </source>
</evidence>
<dbReference type="InterPro" id="IPR010920">
    <property type="entry name" value="LSM_dom_sf"/>
</dbReference>
<dbReference type="Pfam" id="PF00924">
    <property type="entry name" value="MS_channel_2nd"/>
    <property type="match status" value="1"/>
</dbReference>
<dbReference type="GO" id="GO:0005886">
    <property type="term" value="C:plasma membrane"/>
    <property type="evidence" value="ECO:0007669"/>
    <property type="project" value="TreeGrafter"/>
</dbReference>
<keyword evidence="7" id="KW-0614">Plasmid</keyword>
<name>A0AAP9R294_KLEAE</name>
<proteinExistence type="predicted"/>
<dbReference type="InterPro" id="IPR023408">
    <property type="entry name" value="MscS_beta-dom_sf"/>
</dbReference>
<comment type="subcellular location">
    <subcellularLocation>
        <location evidence="1">Membrane</location>
    </subcellularLocation>
</comment>
<sequence>MLDKWLTHDINLSEFISVVAIIFGGSAIFVVFRFFISRHIVKKLVGCESCHSDDLNERTRIYHKIAIIAGLVTSLGLTVYLPHVPVSIVKVIIPIISSMLIALISWFILNMLDSIHASYSKKSNKSNLSIKGYIQLAKILVFSASFVLVIATLADKSPLIILSSLGAAAAIILFLFQHTLISLVANLQVSSSNSIQLGDWVEIPHLNINGIVIDLALHTTTVRNWDNTVSRLPTKSFITEHFTNWQPMFSSGGRRIKRSIYIDQQSVTFVDDTISESLNKLYDLTNIQVYDPETDNKTISNLTIFREFIEKYLQSRDDIRNDMLLMVRQGAPSAEGLPLEIYCFTSKVGWAEHEKIQSEIFELLIPIAKYFSLRIYQKPSGESVSAILKSTC</sequence>
<dbReference type="Gene3D" id="2.30.30.60">
    <property type="match status" value="1"/>
</dbReference>
<keyword evidence="3 5" id="KW-1133">Transmembrane helix</keyword>
<evidence type="ECO:0000313" key="8">
    <source>
        <dbReference type="Proteomes" id="UP000514462"/>
    </source>
</evidence>
<reference evidence="8" key="1">
    <citation type="submission" date="2020-06" db="EMBL/GenBank/DDBJ databases">
        <title>REHAB project genomes.</title>
        <authorList>
            <person name="Shaw L.P."/>
        </authorList>
    </citation>
    <scope>NUCLEOTIDE SEQUENCE [LARGE SCALE GENOMIC DNA]</scope>
    <source>
        <strain evidence="8">RHBSTW-00938</strain>
        <plasmid evidence="8">prhbstw-00938_2</plasmid>
    </source>
</reference>
<dbReference type="InterPro" id="IPR030192">
    <property type="entry name" value="YbdG"/>
</dbReference>
<dbReference type="RefSeq" id="WP_182015474.1">
    <property type="nucleotide sequence ID" value="NZ_CP055905.1"/>
</dbReference>
<evidence type="ECO:0000313" key="7">
    <source>
        <dbReference type="EMBL" id="QMR43095.1"/>
    </source>
</evidence>
<evidence type="ECO:0000259" key="6">
    <source>
        <dbReference type="Pfam" id="PF00924"/>
    </source>
</evidence>
<feature type="transmembrane region" description="Helical" evidence="5">
    <location>
        <begin position="159"/>
        <end position="176"/>
    </location>
</feature>
<evidence type="ECO:0000256" key="5">
    <source>
        <dbReference type="SAM" id="Phobius"/>
    </source>
</evidence>
<dbReference type="GO" id="GO:0071470">
    <property type="term" value="P:cellular response to osmotic stress"/>
    <property type="evidence" value="ECO:0007669"/>
    <property type="project" value="InterPro"/>
</dbReference>
<organism evidence="7 8">
    <name type="scientific">Klebsiella aerogenes</name>
    <name type="common">Enterobacter aerogenes</name>
    <dbReference type="NCBI Taxonomy" id="548"/>
    <lineage>
        <taxon>Bacteria</taxon>
        <taxon>Pseudomonadati</taxon>
        <taxon>Pseudomonadota</taxon>
        <taxon>Gammaproteobacteria</taxon>
        <taxon>Enterobacterales</taxon>
        <taxon>Enterobacteriaceae</taxon>
        <taxon>Klebsiella/Raoultella group</taxon>
        <taxon>Klebsiella</taxon>
    </lineage>
</organism>
<gene>
    <name evidence="7" type="ORF">HV331_26830</name>
</gene>
<dbReference type="Proteomes" id="UP000514462">
    <property type="component" value="Plasmid pRHBSTW-00938_2"/>
</dbReference>
<evidence type="ECO:0000256" key="4">
    <source>
        <dbReference type="ARBA" id="ARBA00023136"/>
    </source>
</evidence>